<gene>
    <name evidence="1" type="ORF">A4H97_10675</name>
</gene>
<reference evidence="2" key="1">
    <citation type="submission" date="2016-04" db="EMBL/GenBank/DDBJ databases">
        <authorList>
            <person name="Chen L."/>
            <person name="Zhuang W."/>
            <person name="Wang G."/>
        </authorList>
    </citation>
    <scope>NUCLEOTIDE SEQUENCE [LARGE SCALE GENOMIC DNA]</scope>
    <source>
        <strain evidence="2">17621</strain>
    </source>
</reference>
<comment type="caution">
    <text evidence="1">The sequence shown here is derived from an EMBL/GenBank/DDBJ whole genome shotgun (WGS) entry which is preliminary data.</text>
</comment>
<dbReference type="STRING" id="354355.SAMN05660816_05963"/>
<dbReference type="AlphaFoldDB" id="A0A1V9EF96"/>
<sequence length="125" mass="14039">MTPNSTKREQLKKDKEKLQQQIDQIEDLIKNQPPKTPVNDMFGRINTLAASILKIDQELSFIDNSSYKQDSSQLQKGFDIISGGGGVNIRPESKELVDQTNELEIKKTPIKEGKIYSAPDPAKKP</sequence>
<evidence type="ECO:0000313" key="2">
    <source>
        <dbReference type="Proteomes" id="UP000192610"/>
    </source>
</evidence>
<proteinExistence type="predicted"/>
<organism evidence="1 2">
    <name type="scientific">Niastella yeongjuensis</name>
    <dbReference type="NCBI Taxonomy" id="354355"/>
    <lineage>
        <taxon>Bacteria</taxon>
        <taxon>Pseudomonadati</taxon>
        <taxon>Bacteroidota</taxon>
        <taxon>Chitinophagia</taxon>
        <taxon>Chitinophagales</taxon>
        <taxon>Chitinophagaceae</taxon>
        <taxon>Niastella</taxon>
    </lineage>
</organism>
<evidence type="ECO:0000313" key="1">
    <source>
        <dbReference type="EMBL" id="OQP44817.1"/>
    </source>
</evidence>
<protein>
    <submittedName>
        <fullName evidence="1">Uncharacterized protein</fullName>
    </submittedName>
</protein>
<dbReference type="RefSeq" id="WP_081202871.1">
    <property type="nucleotide sequence ID" value="NZ_FOCZ01000016.1"/>
</dbReference>
<dbReference type="EMBL" id="LVXG01000034">
    <property type="protein sequence ID" value="OQP44817.1"/>
    <property type="molecule type" value="Genomic_DNA"/>
</dbReference>
<keyword evidence="2" id="KW-1185">Reference proteome</keyword>
<dbReference type="Proteomes" id="UP000192610">
    <property type="component" value="Unassembled WGS sequence"/>
</dbReference>
<name>A0A1V9EF96_9BACT</name>
<accession>A0A1V9EF96</accession>